<dbReference type="AlphaFoldDB" id="A0A177WH44"/>
<dbReference type="OrthoDB" id="2150907at2759"/>
<dbReference type="GO" id="GO:0005634">
    <property type="term" value="C:nucleus"/>
    <property type="evidence" value="ECO:0007669"/>
    <property type="project" value="UniProtKB-SubCell"/>
</dbReference>
<accession>A0A177WH44</accession>
<dbReference type="InterPro" id="IPR012337">
    <property type="entry name" value="RNaseH-like_sf"/>
</dbReference>
<dbReference type="Pfam" id="PF05699">
    <property type="entry name" value="Dimer_Tnp_hAT"/>
    <property type="match status" value="1"/>
</dbReference>
<dbReference type="InterPro" id="IPR052035">
    <property type="entry name" value="ZnF_BED_domain_contain"/>
</dbReference>
<dbReference type="Proteomes" id="UP000077115">
    <property type="component" value="Unassembled WGS sequence"/>
</dbReference>
<sequence>MTKHRDALSDAMYQYSKDSTSISLKGTKLQSKIQDCFEKGFTQTEFQNKLQRWIVGDQQSFLVVENPYFQQMMLYINKHIIFKSADTISQTVNRDFEIAKADVYALIKKNTSKISFTTDIWTSPDNVAYTAVTAHFIDKNWKLKCILVDFLQIVEPICGDRKSLILGICTDNASNNEVFIQELINSGYLESPECHHRCFAHVLDLAAQDAHQEIKTSIETLREGIKLLQCCPASMEQLKKIMGESFLEPILDVATRWNSTFDMLVTSLKMRGPLVQILDQLYMEKKIPDVPSAGDWDDLTELVHFFQPFKQATMECSSNKYQTLSYVIPWYNVLLDHCENAVSAANASQMRLDKYFNVSNNHCVVAVVLDPRHKLEFYDDENQNAQENAFQKEKIKKANPKRICRVPQSKWLDAIRASRVFKKKKLTPTLQLEEYLNIPVVDPRQDPLEWWKRHESDFPLLAKMARDYLAIPVTSASSEHAFSKARHLITDSRTRLSDQTIRASICLENWQRGEIWRRFPKDGDLE</sequence>
<dbReference type="GO" id="GO:0046983">
    <property type="term" value="F:protein dimerization activity"/>
    <property type="evidence" value="ECO:0007669"/>
    <property type="project" value="InterPro"/>
</dbReference>
<proteinExistence type="predicted"/>
<dbReference type="InterPro" id="IPR025525">
    <property type="entry name" value="hAT-like_transposase_RNase-H"/>
</dbReference>
<evidence type="ECO:0000256" key="3">
    <source>
        <dbReference type="ARBA" id="ARBA00022771"/>
    </source>
</evidence>
<dbReference type="InterPro" id="IPR008906">
    <property type="entry name" value="HATC_C_dom"/>
</dbReference>
<keyword evidence="2" id="KW-0479">Metal-binding</keyword>
<dbReference type="Pfam" id="PF14372">
    <property type="entry name" value="hAT-like_RNase-H"/>
    <property type="match status" value="1"/>
</dbReference>
<dbReference type="SUPFAM" id="SSF53098">
    <property type="entry name" value="Ribonuclease H-like"/>
    <property type="match status" value="1"/>
</dbReference>
<dbReference type="eggNOG" id="ENOG502R9NA">
    <property type="taxonomic scope" value="Eukaryota"/>
</dbReference>
<dbReference type="STRING" id="403673.A0A177WH44"/>
<dbReference type="PANTHER" id="PTHR46481">
    <property type="entry name" value="ZINC FINGER BED DOMAIN-CONTAINING PROTEIN 4"/>
    <property type="match status" value="1"/>
</dbReference>
<dbReference type="GO" id="GO:0003677">
    <property type="term" value="F:DNA binding"/>
    <property type="evidence" value="ECO:0007669"/>
    <property type="project" value="UniProtKB-KW"/>
</dbReference>
<gene>
    <name evidence="9" type="ORF">BDEG_22975</name>
</gene>
<feature type="domain" description="hAT-like transposase RNase-H fold" evidence="8">
    <location>
        <begin position="346"/>
        <end position="397"/>
    </location>
</feature>
<evidence type="ECO:0000256" key="6">
    <source>
        <dbReference type="ARBA" id="ARBA00023242"/>
    </source>
</evidence>
<reference evidence="9 10" key="2">
    <citation type="submission" date="2016-05" db="EMBL/GenBank/DDBJ databases">
        <title>Lineage-specific infection strategies underlie the spectrum of fungal disease in amphibians.</title>
        <authorList>
            <person name="Cuomo C.A."/>
            <person name="Farrer R.A."/>
            <person name="James T."/>
            <person name="Longcore J."/>
            <person name="Birren B."/>
        </authorList>
    </citation>
    <scope>NUCLEOTIDE SEQUENCE [LARGE SCALE GENOMIC DNA]</scope>
    <source>
        <strain evidence="9 10">JEL423</strain>
    </source>
</reference>
<evidence type="ECO:0000256" key="4">
    <source>
        <dbReference type="ARBA" id="ARBA00022833"/>
    </source>
</evidence>
<evidence type="ECO:0000256" key="2">
    <source>
        <dbReference type="ARBA" id="ARBA00022723"/>
    </source>
</evidence>
<evidence type="ECO:0000256" key="5">
    <source>
        <dbReference type="ARBA" id="ARBA00023125"/>
    </source>
</evidence>
<dbReference type="PANTHER" id="PTHR46481:SF10">
    <property type="entry name" value="ZINC FINGER BED DOMAIN-CONTAINING PROTEIN 39"/>
    <property type="match status" value="1"/>
</dbReference>
<protein>
    <recommendedName>
        <fullName evidence="11">HAT C-terminal dimerisation domain-containing protein</fullName>
    </recommendedName>
</protein>
<evidence type="ECO:0008006" key="11">
    <source>
        <dbReference type="Google" id="ProtNLM"/>
    </source>
</evidence>
<keyword evidence="4" id="KW-0862">Zinc</keyword>
<keyword evidence="5" id="KW-0238">DNA-binding</keyword>
<evidence type="ECO:0000313" key="9">
    <source>
        <dbReference type="EMBL" id="OAJ39102.1"/>
    </source>
</evidence>
<keyword evidence="3" id="KW-0863">Zinc-finger</keyword>
<reference evidence="9 10" key="1">
    <citation type="submission" date="2006-10" db="EMBL/GenBank/DDBJ databases">
        <title>The Genome Sequence of Batrachochytrium dendrobatidis JEL423.</title>
        <authorList>
            <consortium name="The Broad Institute Genome Sequencing Platform"/>
            <person name="Birren B."/>
            <person name="Lander E."/>
            <person name="Galagan J."/>
            <person name="Cuomo C."/>
            <person name="Devon K."/>
            <person name="Jaffe D."/>
            <person name="Butler J."/>
            <person name="Alvarez P."/>
            <person name="Gnerre S."/>
            <person name="Grabherr M."/>
            <person name="Kleber M."/>
            <person name="Mauceli E."/>
            <person name="Brockman W."/>
            <person name="Young S."/>
            <person name="LaButti K."/>
            <person name="Sykes S."/>
            <person name="DeCaprio D."/>
            <person name="Crawford M."/>
            <person name="Koehrsen M."/>
            <person name="Engels R."/>
            <person name="Montgomery P."/>
            <person name="Pearson M."/>
            <person name="Howarth C."/>
            <person name="Larson L."/>
            <person name="White J."/>
            <person name="O'Leary S."/>
            <person name="Kodira C."/>
            <person name="Zeng Q."/>
            <person name="Yandava C."/>
            <person name="Alvarado L."/>
            <person name="Longcore J."/>
            <person name="James T."/>
        </authorList>
    </citation>
    <scope>NUCLEOTIDE SEQUENCE [LARGE SCALE GENOMIC DNA]</scope>
    <source>
        <strain evidence="9 10">JEL423</strain>
    </source>
</reference>
<evidence type="ECO:0000313" key="10">
    <source>
        <dbReference type="Proteomes" id="UP000077115"/>
    </source>
</evidence>
<keyword evidence="6" id="KW-0539">Nucleus</keyword>
<feature type="domain" description="HAT C-terminal dimerisation" evidence="7">
    <location>
        <begin position="432"/>
        <end position="510"/>
    </location>
</feature>
<dbReference type="GO" id="GO:0008270">
    <property type="term" value="F:zinc ion binding"/>
    <property type="evidence" value="ECO:0007669"/>
    <property type="project" value="UniProtKB-KW"/>
</dbReference>
<evidence type="ECO:0000259" key="8">
    <source>
        <dbReference type="Pfam" id="PF14372"/>
    </source>
</evidence>
<comment type="subcellular location">
    <subcellularLocation>
        <location evidence="1">Nucleus</location>
    </subcellularLocation>
</comment>
<evidence type="ECO:0000256" key="1">
    <source>
        <dbReference type="ARBA" id="ARBA00004123"/>
    </source>
</evidence>
<name>A0A177WH44_BATDL</name>
<dbReference type="EMBL" id="DS022302">
    <property type="protein sequence ID" value="OAJ39102.1"/>
    <property type="molecule type" value="Genomic_DNA"/>
</dbReference>
<evidence type="ECO:0000259" key="7">
    <source>
        <dbReference type="Pfam" id="PF05699"/>
    </source>
</evidence>
<dbReference type="VEuPathDB" id="FungiDB:BDEG_22975"/>
<organism evidence="9 10">
    <name type="scientific">Batrachochytrium dendrobatidis (strain JEL423)</name>
    <dbReference type="NCBI Taxonomy" id="403673"/>
    <lineage>
        <taxon>Eukaryota</taxon>
        <taxon>Fungi</taxon>
        <taxon>Fungi incertae sedis</taxon>
        <taxon>Chytridiomycota</taxon>
        <taxon>Chytridiomycota incertae sedis</taxon>
        <taxon>Chytridiomycetes</taxon>
        <taxon>Rhizophydiales</taxon>
        <taxon>Rhizophydiales incertae sedis</taxon>
        <taxon>Batrachochytrium</taxon>
    </lineage>
</organism>